<dbReference type="InterPro" id="IPR016181">
    <property type="entry name" value="Acyl_CoA_acyltransferase"/>
</dbReference>
<evidence type="ECO:0000256" key="1">
    <source>
        <dbReference type="ARBA" id="ARBA00009342"/>
    </source>
</evidence>
<evidence type="ECO:0000256" key="6">
    <source>
        <dbReference type="ARBA" id="ARBA00049880"/>
    </source>
</evidence>
<comment type="similarity">
    <text evidence="1">Belongs to the acetyltransferase family. GNAT subfamily.</text>
</comment>
<dbReference type="PANTHER" id="PTHR36449">
    <property type="entry name" value="ACETYLTRANSFERASE-RELATED"/>
    <property type="match status" value="1"/>
</dbReference>
<dbReference type="RefSeq" id="WP_046494067.1">
    <property type="nucleotide sequence ID" value="NZ_CP011132.1"/>
</dbReference>
<keyword evidence="2" id="KW-0678">Repressor</keyword>
<organism evidence="8 9">
    <name type="scientific">Citrobacter amalonaticus Y19</name>
    <dbReference type="NCBI Taxonomy" id="1261127"/>
    <lineage>
        <taxon>Bacteria</taxon>
        <taxon>Pseudomonadati</taxon>
        <taxon>Pseudomonadota</taxon>
        <taxon>Gammaproteobacteria</taxon>
        <taxon>Enterobacterales</taxon>
        <taxon>Enterobacteriaceae</taxon>
        <taxon>Citrobacter</taxon>
    </lineage>
</organism>
<dbReference type="AlphaFoldDB" id="A0A0F6RHU9"/>
<dbReference type="InterPro" id="IPR000182">
    <property type="entry name" value="GNAT_dom"/>
</dbReference>
<dbReference type="KEGG" id="cama:F384_23020"/>
<evidence type="ECO:0000256" key="2">
    <source>
        <dbReference type="ARBA" id="ARBA00022491"/>
    </source>
</evidence>
<dbReference type="OrthoDB" id="9799147at2"/>
<evidence type="ECO:0000256" key="4">
    <source>
        <dbReference type="ARBA" id="ARBA00022679"/>
    </source>
</evidence>
<protein>
    <submittedName>
        <fullName evidence="8">GNAT family acetyltransferase</fullName>
    </submittedName>
</protein>
<keyword evidence="3" id="KW-1277">Toxin-antitoxin system</keyword>
<sequence>MISAPQPLEMKHQLATFRCGIASMDNWLKQRAMKNQTTGASRTFVCCENDSVCAYYSLASSAVMMVDAPVGFRRNMPDPIPVVILGRLAVDTSLQGQGIGRALVRDAGMRIIHVAETIGIRGLLVHALSNEAREFYLRVGFEPSPMDPMMLLATLKDLQASLSY</sequence>
<dbReference type="PATRIC" id="fig|1261127.3.peg.4775"/>
<feature type="domain" description="N-acetyltransferase" evidence="7">
    <location>
        <begin position="15"/>
        <end position="161"/>
    </location>
</feature>
<dbReference type="Pfam" id="PF13508">
    <property type="entry name" value="Acetyltransf_7"/>
    <property type="match status" value="1"/>
</dbReference>
<dbReference type="HOGENOM" id="CLU_101288_0_0_6"/>
<dbReference type="CDD" id="cd04301">
    <property type="entry name" value="NAT_SF"/>
    <property type="match status" value="1"/>
</dbReference>
<proteinExistence type="inferred from homology"/>
<evidence type="ECO:0000259" key="7">
    <source>
        <dbReference type="PROSITE" id="PS51186"/>
    </source>
</evidence>
<dbReference type="Gene3D" id="3.40.630.30">
    <property type="match status" value="1"/>
</dbReference>
<dbReference type="EMBL" id="CP011132">
    <property type="protein sequence ID" value="AKE61233.1"/>
    <property type="molecule type" value="Genomic_DNA"/>
</dbReference>
<gene>
    <name evidence="8" type="ORF">F384_23020</name>
</gene>
<dbReference type="Proteomes" id="UP000034085">
    <property type="component" value="Chromosome"/>
</dbReference>
<keyword evidence="5" id="KW-0012">Acyltransferase</keyword>
<evidence type="ECO:0000256" key="3">
    <source>
        <dbReference type="ARBA" id="ARBA00022649"/>
    </source>
</evidence>
<comment type="catalytic activity">
    <reaction evidence="6">
        <text>glycyl-tRNA(Gly) + acetyl-CoA = N-acetylglycyl-tRNA(Gly) + CoA + H(+)</text>
        <dbReference type="Rhea" id="RHEA:81867"/>
        <dbReference type="Rhea" id="RHEA-COMP:9683"/>
        <dbReference type="Rhea" id="RHEA-COMP:19766"/>
        <dbReference type="ChEBI" id="CHEBI:15378"/>
        <dbReference type="ChEBI" id="CHEBI:57287"/>
        <dbReference type="ChEBI" id="CHEBI:57288"/>
        <dbReference type="ChEBI" id="CHEBI:78522"/>
        <dbReference type="ChEBI" id="CHEBI:232036"/>
    </reaction>
</comment>
<dbReference type="PANTHER" id="PTHR36449:SF1">
    <property type="entry name" value="ACETYLTRANSFERASE"/>
    <property type="match status" value="1"/>
</dbReference>
<evidence type="ECO:0000256" key="5">
    <source>
        <dbReference type="ARBA" id="ARBA00023315"/>
    </source>
</evidence>
<keyword evidence="4 8" id="KW-0808">Transferase</keyword>
<name>A0A0F6RHU9_CITAM</name>
<dbReference type="PROSITE" id="PS51186">
    <property type="entry name" value="GNAT"/>
    <property type="match status" value="1"/>
</dbReference>
<dbReference type="GO" id="GO:0016747">
    <property type="term" value="F:acyltransferase activity, transferring groups other than amino-acyl groups"/>
    <property type="evidence" value="ECO:0007669"/>
    <property type="project" value="InterPro"/>
</dbReference>
<evidence type="ECO:0000313" key="8">
    <source>
        <dbReference type="EMBL" id="AKE61233.1"/>
    </source>
</evidence>
<accession>A0A0F6RHU9</accession>
<reference evidence="8 9" key="1">
    <citation type="journal article" date="2013" name="Appl. Microbiol. Biotechnol.">
        <title>Glycerol assimilation and production of 1,3-propanediol by Citrobacter amalonaticus Y19.</title>
        <authorList>
            <person name="Ainala S.K."/>
            <person name="Ashok S."/>
            <person name="Ko Y."/>
            <person name="Park S."/>
        </authorList>
    </citation>
    <scope>NUCLEOTIDE SEQUENCE [LARGE SCALE GENOMIC DNA]</scope>
    <source>
        <strain evidence="8 9">Y19</strain>
    </source>
</reference>
<evidence type="ECO:0000313" key="9">
    <source>
        <dbReference type="Proteomes" id="UP000034085"/>
    </source>
</evidence>
<dbReference type="SUPFAM" id="SSF55729">
    <property type="entry name" value="Acyl-CoA N-acyltransferases (Nat)"/>
    <property type="match status" value="1"/>
</dbReference>